<sequence>MTSLYKTYCGLNFPKTYLVIERDLTPENCVPFNILYLFGKLSLSKGSILPSHLPFAAGGQKRIITAVKEYGYCFYKWPGKILGPELGDVLEPDPDIAALHQRECEFQS</sequence>
<dbReference type="EMBL" id="FUYA01000007">
    <property type="protein sequence ID" value="SKA76462.1"/>
    <property type="molecule type" value="Genomic_DNA"/>
</dbReference>
<name>A0A1T4WGP0_9BACT</name>
<dbReference type="Proteomes" id="UP000189733">
    <property type="component" value="Unassembled WGS sequence"/>
</dbReference>
<evidence type="ECO:0000313" key="2">
    <source>
        <dbReference type="Proteomes" id="UP000189733"/>
    </source>
</evidence>
<protein>
    <submittedName>
        <fullName evidence="1">Uncharacterized protein</fullName>
    </submittedName>
</protein>
<dbReference type="RefSeq" id="WP_078685517.1">
    <property type="nucleotide sequence ID" value="NZ_FUYA01000007.1"/>
</dbReference>
<accession>A0A1T4WGP0</accession>
<proteinExistence type="predicted"/>
<reference evidence="1 2" key="1">
    <citation type="submission" date="2017-02" db="EMBL/GenBank/DDBJ databases">
        <authorList>
            <person name="Peterson S.W."/>
        </authorList>
    </citation>
    <scope>NUCLEOTIDE SEQUENCE [LARGE SCALE GENOMIC DNA]</scope>
    <source>
        <strain evidence="1 2">DSM 18034</strain>
    </source>
</reference>
<gene>
    <name evidence="1" type="ORF">SAMN02745702_02239</name>
</gene>
<evidence type="ECO:0000313" key="1">
    <source>
        <dbReference type="EMBL" id="SKA76462.1"/>
    </source>
</evidence>
<dbReference type="OrthoDB" id="9811338at2"/>
<dbReference type="STRING" id="1121442.SAMN02745702_02239"/>
<dbReference type="AlphaFoldDB" id="A0A1T4WGP0"/>
<keyword evidence="2" id="KW-1185">Reference proteome</keyword>
<organism evidence="1 2">
    <name type="scientific">Desulfobaculum bizertense DSM 18034</name>
    <dbReference type="NCBI Taxonomy" id="1121442"/>
    <lineage>
        <taxon>Bacteria</taxon>
        <taxon>Pseudomonadati</taxon>
        <taxon>Thermodesulfobacteriota</taxon>
        <taxon>Desulfovibrionia</taxon>
        <taxon>Desulfovibrionales</taxon>
        <taxon>Desulfovibrionaceae</taxon>
        <taxon>Desulfobaculum</taxon>
    </lineage>
</organism>